<dbReference type="EMBL" id="BJHW01000001">
    <property type="protein sequence ID" value="GDY49941.1"/>
    <property type="molecule type" value="Genomic_DNA"/>
</dbReference>
<evidence type="ECO:0000256" key="1">
    <source>
        <dbReference type="ARBA" id="ARBA00023015"/>
    </source>
</evidence>
<dbReference type="RefSeq" id="WP_137975962.1">
    <property type="nucleotide sequence ID" value="NZ_BAAASO010000030.1"/>
</dbReference>
<keyword evidence="3" id="KW-0804">Transcription</keyword>
<feature type="DNA-binding region" description="H-T-H motif" evidence="4">
    <location>
        <begin position="33"/>
        <end position="52"/>
    </location>
</feature>
<keyword evidence="2 4" id="KW-0238">DNA-binding</keyword>
<evidence type="ECO:0000256" key="2">
    <source>
        <dbReference type="ARBA" id="ARBA00023125"/>
    </source>
</evidence>
<dbReference type="Gene3D" id="1.10.357.10">
    <property type="entry name" value="Tetracycline Repressor, domain 2"/>
    <property type="match status" value="1"/>
</dbReference>
<dbReference type="AlphaFoldDB" id="A0A4D4KL96"/>
<dbReference type="OrthoDB" id="9798857at2"/>
<dbReference type="Gene3D" id="1.10.10.60">
    <property type="entry name" value="Homeodomain-like"/>
    <property type="match status" value="1"/>
</dbReference>
<comment type="caution">
    <text evidence="6">The sequence shown here is derived from an EMBL/GenBank/DDBJ whole genome shotgun (WGS) entry which is preliminary data.</text>
</comment>
<protein>
    <submittedName>
        <fullName evidence="6">TetR family transcriptional regulator</fullName>
    </submittedName>
</protein>
<feature type="domain" description="HTH tetR-type" evidence="5">
    <location>
        <begin position="10"/>
        <end position="70"/>
    </location>
</feature>
<reference evidence="6 7" key="1">
    <citation type="journal article" date="2020" name="Int. J. Syst. Evol. Microbiol.">
        <title>Reclassification of Streptomyces castelarensis and Streptomyces sporoclivatus as later heterotypic synonyms of Streptomyces antimycoticus.</title>
        <authorList>
            <person name="Komaki H."/>
            <person name="Tamura T."/>
        </authorList>
    </citation>
    <scope>NUCLEOTIDE SEQUENCE [LARGE SCALE GENOMIC DNA]</scope>
    <source>
        <strain evidence="6 7">NBRC 13459</strain>
    </source>
</reference>
<evidence type="ECO:0000256" key="4">
    <source>
        <dbReference type="PROSITE-ProRule" id="PRU00335"/>
    </source>
</evidence>
<dbReference type="InterPro" id="IPR001647">
    <property type="entry name" value="HTH_TetR"/>
</dbReference>
<proteinExistence type="predicted"/>
<keyword evidence="1" id="KW-0805">Transcription regulation</keyword>
<dbReference type="InterPro" id="IPR036271">
    <property type="entry name" value="Tet_transcr_reg_TetR-rel_C_sf"/>
</dbReference>
<evidence type="ECO:0000313" key="7">
    <source>
        <dbReference type="Proteomes" id="UP000301309"/>
    </source>
</evidence>
<dbReference type="PRINTS" id="PR00455">
    <property type="entry name" value="HTHTETR"/>
</dbReference>
<dbReference type="Proteomes" id="UP000301309">
    <property type="component" value="Unassembled WGS sequence"/>
</dbReference>
<gene>
    <name evidence="6" type="primary">tetR</name>
    <name evidence="6" type="ORF">SVIO_005640</name>
</gene>
<dbReference type="SUPFAM" id="SSF46689">
    <property type="entry name" value="Homeodomain-like"/>
    <property type="match status" value="1"/>
</dbReference>
<evidence type="ECO:0000313" key="6">
    <source>
        <dbReference type="EMBL" id="GDY49941.1"/>
    </source>
</evidence>
<dbReference type="SUPFAM" id="SSF48498">
    <property type="entry name" value="Tetracyclin repressor-like, C-terminal domain"/>
    <property type="match status" value="1"/>
</dbReference>
<dbReference type="Pfam" id="PF00440">
    <property type="entry name" value="TetR_N"/>
    <property type="match status" value="1"/>
</dbReference>
<dbReference type="InterPro" id="IPR009057">
    <property type="entry name" value="Homeodomain-like_sf"/>
</dbReference>
<dbReference type="PANTHER" id="PTHR47506:SF7">
    <property type="entry name" value="TRANSCRIPTIONAL REGULATORY PROTEIN"/>
    <property type="match status" value="1"/>
</dbReference>
<evidence type="ECO:0000256" key="3">
    <source>
        <dbReference type="ARBA" id="ARBA00023163"/>
    </source>
</evidence>
<keyword evidence="7" id="KW-1185">Reference proteome</keyword>
<dbReference type="GO" id="GO:0003677">
    <property type="term" value="F:DNA binding"/>
    <property type="evidence" value="ECO:0007669"/>
    <property type="project" value="UniProtKB-UniRule"/>
</dbReference>
<evidence type="ECO:0000259" key="5">
    <source>
        <dbReference type="PROSITE" id="PS50977"/>
    </source>
</evidence>
<name>A0A4D4KL96_STRVO</name>
<accession>A0A4D4KL96</accession>
<dbReference type="PANTHER" id="PTHR47506">
    <property type="entry name" value="TRANSCRIPTIONAL REGULATORY PROTEIN"/>
    <property type="match status" value="1"/>
</dbReference>
<organism evidence="6 7">
    <name type="scientific">Streptomyces violaceusniger</name>
    <dbReference type="NCBI Taxonomy" id="68280"/>
    <lineage>
        <taxon>Bacteria</taxon>
        <taxon>Bacillati</taxon>
        <taxon>Actinomycetota</taxon>
        <taxon>Actinomycetes</taxon>
        <taxon>Kitasatosporales</taxon>
        <taxon>Streptomycetaceae</taxon>
        <taxon>Streptomyces</taxon>
        <taxon>Streptomyces violaceusniger group</taxon>
    </lineage>
</organism>
<sequence length="202" mass="21587">MPRITQEEKAHNRRNIVAAAARLFRLHGIDGVGIADLMKEAGLTHGGFYNHFPSKDALAVEVCRAAFEQSLGTLDAMIEAGATPEGTPLERAVAVYLSTDHRDHPDGGCPSSSLIADAGRDGESVQGAYAEGVDGYLAGFTAELIRMGLSEQDARARAIRLLSELIGSMMLARAVREVRPQLSDEILGSVRAQALQIDHAPN</sequence>
<dbReference type="PROSITE" id="PS50977">
    <property type="entry name" value="HTH_TETR_2"/>
    <property type="match status" value="1"/>
</dbReference>